<evidence type="ECO:0000313" key="3">
    <source>
        <dbReference type="Proteomes" id="UP000295142"/>
    </source>
</evidence>
<name>A0A4R2KIG3_9RHOB</name>
<reference evidence="2 3" key="1">
    <citation type="submission" date="2019-03" db="EMBL/GenBank/DDBJ databases">
        <title>Genomic Encyclopedia of Type Strains, Phase IV (KMG-IV): sequencing the most valuable type-strain genomes for metagenomic binning, comparative biology and taxonomic classification.</title>
        <authorList>
            <person name="Goeker M."/>
        </authorList>
    </citation>
    <scope>NUCLEOTIDE SEQUENCE [LARGE SCALE GENOMIC DNA]</scope>
    <source>
        <strain evidence="2 3">DSM 4868</strain>
    </source>
</reference>
<keyword evidence="1" id="KW-0472">Membrane</keyword>
<dbReference type="RefSeq" id="WP_132546160.1">
    <property type="nucleotide sequence ID" value="NZ_SLWW01000013.1"/>
</dbReference>
<protein>
    <submittedName>
        <fullName evidence="2">Uncharacterized protein DUF3971</fullName>
    </submittedName>
</protein>
<dbReference type="Proteomes" id="UP000295142">
    <property type="component" value="Unassembled WGS sequence"/>
</dbReference>
<dbReference type="OrthoDB" id="7161641at2"/>
<evidence type="ECO:0000256" key="1">
    <source>
        <dbReference type="SAM" id="Phobius"/>
    </source>
</evidence>
<evidence type="ECO:0000313" key="2">
    <source>
        <dbReference type="EMBL" id="TCO69788.1"/>
    </source>
</evidence>
<keyword evidence="1" id="KW-1133">Transmembrane helix</keyword>
<proteinExistence type="predicted"/>
<feature type="transmembrane region" description="Helical" evidence="1">
    <location>
        <begin position="21"/>
        <end position="43"/>
    </location>
</feature>
<sequence length="1103" mass="114225">MNDTEDRTSSDRREIEPHQRFGLWLLLSVGLVVALAGLAGLALTGRMVTLPGWVTDRVEARLNSQFAPVEVQIGAMDVLFARDDLPEVHFTDVVVLDGAGREVAALPQIGATLSGAGLLAGRVDVTHVALTGAGLTLRRAPDGRLDLALGRAGAPVSAAGSLGELLDEIDRAFAAPGFAAIEGLSVEGLGLTFEDARAGRTWAVENGLMTLDQNADEVAVRAFFSLRGEAEVPAELAFDFVSVKGSPAARFSANFSDMPSADIATQSPALAALALIDAPISGAIRTQVDAAGTLGPLSAALEIGAGVLRPAGGATPIGFASGKSYFTYDPVRRRLNFDQIALDTAVLRMVADGHADLRDMEGGWPETLIGQLAFREVALDPEGMFAQPAVFTGGALDLKLGLDPLTATLGQVVLLDEGRAYRGRGLVRALPEGWDISVDAEIAEIADKRLLALWPLGVAPNTRRWFAKNVVAGTLYDVRAALRLPPGARPLIWLTHAFRDAEVRFLDEMPAIRGGHGYSTISGRTYTLSIEGGTIPVPGGGEVDLAGSTFQVPDVVLDPPEAEIVLRTRSTIAAALALIDLPPLRVPSRAGLDTGLAEGMASLETRLRLPLVRGLKVDQVDYRVTGDLTGLRSDSLVPGRRIDAQRLALRASREEVAISGAATLDGVPLRGAWSMVPGPETEGQSRVEGTIVLSQAFNAGLGIGLPEDSLSGAAQGRFAVDLVRGAPPRFSLTSDLAGLGLRVPGLGWSKAPGSTGRLDVAGRLGEAPAIERLLVEAPGLSAEGSVALGAGGGLDAARLSRVRLGRWLDVPVVISGRGAGRPPAIAITGGTVDLRAAEFSGGGPGGAPGGGAVEVALDRLIVSDGIALAGIRGQISGQGGLNGQLSGTLEGGGPVVATLAPSGTGTGVRVRAADAGAALRGAGLYARAKGGTLDLVLQPEGQPGRYAGRLLIDGIRVGGTPVLVELLSAISVVGIPELLDGDGILFTDVEARFRLFPGAVELAEASAIGPSLGLSMAGVYGTQTRRIDMQGVVSPFYLVNAIGSVLTREGEGLFGFNYRLAGDARAPEVRVNPLSILTPGMFREIFRGPPPRVQQRPVEGARE</sequence>
<keyword evidence="3" id="KW-1185">Reference proteome</keyword>
<keyword evidence="1" id="KW-0812">Transmembrane</keyword>
<organism evidence="2 3">
    <name type="scientific">Rhodovulum euryhalinum</name>
    <dbReference type="NCBI Taxonomy" id="35805"/>
    <lineage>
        <taxon>Bacteria</taxon>
        <taxon>Pseudomonadati</taxon>
        <taxon>Pseudomonadota</taxon>
        <taxon>Alphaproteobacteria</taxon>
        <taxon>Rhodobacterales</taxon>
        <taxon>Paracoccaceae</taxon>
        <taxon>Rhodovulum</taxon>
    </lineage>
</organism>
<dbReference type="EMBL" id="SLWW01000013">
    <property type="protein sequence ID" value="TCO69788.1"/>
    <property type="molecule type" value="Genomic_DNA"/>
</dbReference>
<dbReference type="AlphaFoldDB" id="A0A4R2KIG3"/>
<gene>
    <name evidence="2" type="ORF">EV655_11374</name>
</gene>
<accession>A0A4R2KIG3</accession>
<comment type="caution">
    <text evidence="2">The sequence shown here is derived from an EMBL/GenBank/DDBJ whole genome shotgun (WGS) entry which is preliminary data.</text>
</comment>